<protein>
    <submittedName>
        <fullName evidence="2">Uncharacterized protein</fullName>
    </submittedName>
</protein>
<dbReference type="Proteomes" id="UP000799441">
    <property type="component" value="Unassembled WGS sequence"/>
</dbReference>
<comment type="caution">
    <text evidence="2">The sequence shown here is derived from an EMBL/GenBank/DDBJ whole genome shotgun (WGS) entry which is preliminary data.</text>
</comment>
<organism evidence="2 3">
    <name type="scientific">Polychaeton citri CBS 116435</name>
    <dbReference type="NCBI Taxonomy" id="1314669"/>
    <lineage>
        <taxon>Eukaryota</taxon>
        <taxon>Fungi</taxon>
        <taxon>Dikarya</taxon>
        <taxon>Ascomycota</taxon>
        <taxon>Pezizomycotina</taxon>
        <taxon>Dothideomycetes</taxon>
        <taxon>Dothideomycetidae</taxon>
        <taxon>Capnodiales</taxon>
        <taxon>Capnodiaceae</taxon>
        <taxon>Polychaeton</taxon>
    </lineage>
</organism>
<accession>A0A9P4PYZ0</accession>
<dbReference type="AlphaFoldDB" id="A0A9P4PYZ0"/>
<evidence type="ECO:0000256" key="1">
    <source>
        <dbReference type="SAM" id="MobiDB-lite"/>
    </source>
</evidence>
<feature type="region of interest" description="Disordered" evidence="1">
    <location>
        <begin position="94"/>
        <end position="113"/>
    </location>
</feature>
<reference evidence="2" key="1">
    <citation type="journal article" date="2020" name="Stud. Mycol.">
        <title>101 Dothideomycetes genomes: a test case for predicting lifestyles and emergence of pathogens.</title>
        <authorList>
            <person name="Haridas S."/>
            <person name="Albert R."/>
            <person name="Binder M."/>
            <person name="Bloem J."/>
            <person name="Labutti K."/>
            <person name="Salamov A."/>
            <person name="Andreopoulos B."/>
            <person name="Baker S."/>
            <person name="Barry K."/>
            <person name="Bills G."/>
            <person name="Bluhm B."/>
            <person name="Cannon C."/>
            <person name="Castanera R."/>
            <person name="Culley D."/>
            <person name="Daum C."/>
            <person name="Ezra D."/>
            <person name="Gonzalez J."/>
            <person name="Henrissat B."/>
            <person name="Kuo A."/>
            <person name="Liang C."/>
            <person name="Lipzen A."/>
            <person name="Lutzoni F."/>
            <person name="Magnuson J."/>
            <person name="Mondo S."/>
            <person name="Nolan M."/>
            <person name="Ohm R."/>
            <person name="Pangilinan J."/>
            <person name="Park H.-J."/>
            <person name="Ramirez L."/>
            <person name="Alfaro M."/>
            <person name="Sun H."/>
            <person name="Tritt A."/>
            <person name="Yoshinaga Y."/>
            <person name="Zwiers L.-H."/>
            <person name="Turgeon B."/>
            <person name="Goodwin S."/>
            <person name="Spatafora J."/>
            <person name="Crous P."/>
            <person name="Grigoriev I."/>
        </authorList>
    </citation>
    <scope>NUCLEOTIDE SEQUENCE</scope>
    <source>
        <strain evidence="2">CBS 116435</strain>
    </source>
</reference>
<proteinExistence type="predicted"/>
<keyword evidence="3" id="KW-1185">Reference proteome</keyword>
<name>A0A9P4PYZ0_9PEZI</name>
<gene>
    <name evidence="2" type="ORF">K431DRAFT_152109</name>
</gene>
<sequence>MRCAVDFGSFVLGALYWMVQRSQTGVAVGPTSITIESLISPNPARLQPPSSHLSATSSSSLLLSLPLLAPSNLAHHRLSPLASHLSRPQSLVVPDLHSKHGGQPSSTSSASTATHRTLPIPLWHCRHSFCWMDAAAHARVSNVCAVIPAPPAHWATISNGPSLPPSHLRWV</sequence>
<evidence type="ECO:0000313" key="2">
    <source>
        <dbReference type="EMBL" id="KAF2717542.1"/>
    </source>
</evidence>
<evidence type="ECO:0000313" key="3">
    <source>
        <dbReference type="Proteomes" id="UP000799441"/>
    </source>
</evidence>
<dbReference type="EMBL" id="MU003841">
    <property type="protein sequence ID" value="KAF2717542.1"/>
    <property type="molecule type" value="Genomic_DNA"/>
</dbReference>